<feature type="transmembrane region" description="Helical" evidence="1">
    <location>
        <begin position="7"/>
        <end position="27"/>
    </location>
</feature>
<evidence type="ECO:0000313" key="3">
    <source>
        <dbReference type="Proteomes" id="UP000176645"/>
    </source>
</evidence>
<evidence type="ECO:0008006" key="4">
    <source>
        <dbReference type="Google" id="ProtNLM"/>
    </source>
</evidence>
<evidence type="ECO:0000256" key="1">
    <source>
        <dbReference type="SAM" id="Phobius"/>
    </source>
</evidence>
<feature type="transmembrane region" description="Helical" evidence="1">
    <location>
        <begin position="86"/>
        <end position="104"/>
    </location>
</feature>
<sequence length="130" mass="14595">MRFFIIPIILGVIFSWAFFSYIVWAIPPEIDGKLVTSNLVYFLISGGLGLALTLALAFYFGGGFLREKTRSVDPSHQLRNLLFQSLRRGFLISLLIVSLVILNIFNLLNILNVALVIGIVILAEIYFSSR</sequence>
<protein>
    <recommendedName>
        <fullName evidence="4">DUF5671 domain-containing protein</fullName>
    </recommendedName>
</protein>
<feature type="transmembrane region" description="Helical" evidence="1">
    <location>
        <begin position="39"/>
        <end position="65"/>
    </location>
</feature>
<reference evidence="2 3" key="1">
    <citation type="journal article" date="2016" name="Nat. Commun.">
        <title>Thousands of microbial genomes shed light on interconnected biogeochemical processes in an aquifer system.</title>
        <authorList>
            <person name="Anantharaman K."/>
            <person name="Brown C.T."/>
            <person name="Hug L.A."/>
            <person name="Sharon I."/>
            <person name="Castelle C.J."/>
            <person name="Probst A.J."/>
            <person name="Thomas B.C."/>
            <person name="Singh A."/>
            <person name="Wilkins M.J."/>
            <person name="Karaoz U."/>
            <person name="Brodie E.L."/>
            <person name="Williams K.H."/>
            <person name="Hubbard S.S."/>
            <person name="Banfield J.F."/>
        </authorList>
    </citation>
    <scope>NUCLEOTIDE SEQUENCE [LARGE SCALE GENOMIC DNA]</scope>
</reference>
<proteinExistence type="predicted"/>
<gene>
    <name evidence="2" type="ORF">A2Z42_03865</name>
</gene>
<comment type="caution">
    <text evidence="2">The sequence shown here is derived from an EMBL/GenBank/DDBJ whole genome shotgun (WGS) entry which is preliminary data.</text>
</comment>
<dbReference type="EMBL" id="MHCU01000009">
    <property type="protein sequence ID" value="OGY28207.1"/>
    <property type="molecule type" value="Genomic_DNA"/>
</dbReference>
<keyword evidence="1" id="KW-0472">Membrane</keyword>
<name>A0A1G1WLY7_9BACT</name>
<keyword evidence="1" id="KW-1133">Transmembrane helix</keyword>
<dbReference type="AlphaFoldDB" id="A0A1G1WLY7"/>
<keyword evidence="1" id="KW-0812">Transmembrane</keyword>
<organism evidence="2 3">
    <name type="scientific">Candidatus Woykebacteria bacterium RBG_19FT_COMBO_43_10</name>
    <dbReference type="NCBI Taxonomy" id="1802598"/>
    <lineage>
        <taxon>Bacteria</taxon>
        <taxon>Candidatus Woykeibacteriota</taxon>
    </lineage>
</organism>
<dbReference type="Proteomes" id="UP000176645">
    <property type="component" value="Unassembled WGS sequence"/>
</dbReference>
<evidence type="ECO:0000313" key="2">
    <source>
        <dbReference type="EMBL" id="OGY28207.1"/>
    </source>
</evidence>
<accession>A0A1G1WLY7</accession>